<dbReference type="OrthoDB" id="4086734at2"/>
<dbReference type="EMBL" id="VIVR01000001">
    <property type="protein sequence ID" value="TWE18014.1"/>
    <property type="molecule type" value="Genomic_DNA"/>
</dbReference>
<dbReference type="InterPro" id="IPR025851">
    <property type="entry name" value="SUKH-4"/>
</dbReference>
<dbReference type="InterPro" id="IPR032722">
    <property type="entry name" value="Deaminase_XOO_2897"/>
</dbReference>
<accession>A0A561EQZ8</accession>
<dbReference type="Pfam" id="PF14435">
    <property type="entry name" value="SUKH-4"/>
    <property type="match status" value="1"/>
</dbReference>
<evidence type="ECO:0000313" key="1">
    <source>
        <dbReference type="EMBL" id="TWE18014.1"/>
    </source>
</evidence>
<dbReference type="AlphaFoldDB" id="A0A561EQZ8"/>
<dbReference type="Pfam" id="PF14440">
    <property type="entry name" value="XOO_2897-deam"/>
    <property type="match status" value="1"/>
</dbReference>
<protein>
    <submittedName>
        <fullName evidence="1">Nucleic acid/nucleotide deaminase of polymorphic system toxin</fullName>
    </submittedName>
</protein>
<evidence type="ECO:0000313" key="2">
    <source>
        <dbReference type="Proteomes" id="UP000318416"/>
    </source>
</evidence>
<gene>
    <name evidence="1" type="ORF">FB465_3061</name>
</gene>
<dbReference type="RefSeq" id="WP_145791062.1">
    <property type="nucleotide sequence ID" value="NZ_BAAABR010000029.1"/>
</dbReference>
<dbReference type="Proteomes" id="UP000318416">
    <property type="component" value="Unassembled WGS sequence"/>
</dbReference>
<sequence>MTTLAQAVDAAHRWINGDLPQESSRKVQSYEFDLGWVLWPEPPPVHVNPLTGVRRAPEEIGAACAVVDRATGELTVWPSVPVPEVVRLYRDKLGAGLYDPALPPVTGPGTRAELTYRDELGEPQTLVLHSLTGRPHPALRAWEQLQQQGVRAEDVLAVHTDLRLGMLPGGYLAQAVAGRLPEARITHELVYGPRFDGRAEAVRTLVAQLPAATPDGRPAAPRPNRVPFPLAVPPAQPEAAPELAARLAAQFGPEGVRRFEAAHVSAADLPEAVARPLLEVGLPTAVEGFFTLHHPVSDGVVDGSPADPVLPDVAAHLAALGRGTLATAAARQGLLGQLMIGTDGWALLTVDTAQGRIRAVDPDYATARYCNADLTAFTRSLALLADRLPRLRDLHPYAAGPAVAELQWGLAALDRTAFGDPENWWAVIIEQLWHGLL</sequence>
<organism evidence="1 2">
    <name type="scientific">Kitasatospora atroaurantiaca</name>
    <dbReference type="NCBI Taxonomy" id="285545"/>
    <lineage>
        <taxon>Bacteria</taxon>
        <taxon>Bacillati</taxon>
        <taxon>Actinomycetota</taxon>
        <taxon>Actinomycetes</taxon>
        <taxon>Kitasatosporales</taxon>
        <taxon>Streptomycetaceae</taxon>
        <taxon>Kitasatospora</taxon>
    </lineage>
</organism>
<name>A0A561EQZ8_9ACTN</name>
<comment type="caution">
    <text evidence="1">The sequence shown here is derived from an EMBL/GenBank/DDBJ whole genome shotgun (WGS) entry which is preliminary data.</text>
</comment>
<keyword evidence="2" id="KW-1185">Reference proteome</keyword>
<proteinExistence type="predicted"/>
<reference evidence="1 2" key="1">
    <citation type="submission" date="2019-06" db="EMBL/GenBank/DDBJ databases">
        <title>Sequencing the genomes of 1000 actinobacteria strains.</title>
        <authorList>
            <person name="Klenk H.-P."/>
        </authorList>
    </citation>
    <scope>NUCLEOTIDE SEQUENCE [LARGE SCALE GENOMIC DNA]</scope>
    <source>
        <strain evidence="1 2">DSM 41649</strain>
    </source>
</reference>